<accession>Q989J6</accession>
<protein>
    <submittedName>
        <fullName evidence="1">Msl8698 protein</fullName>
    </submittedName>
</protein>
<dbReference type="KEGG" id="mlo:msl8698"/>
<dbReference type="HOGENOM" id="CLU_2331735_0_0_5"/>
<dbReference type="Proteomes" id="UP000000552">
    <property type="component" value="Chromosome"/>
</dbReference>
<dbReference type="EMBL" id="BA000012">
    <property type="protein sequence ID" value="BAB52700.1"/>
    <property type="molecule type" value="Genomic_DNA"/>
</dbReference>
<proteinExistence type="predicted"/>
<organism evidence="1 2">
    <name type="scientific">Mesorhizobium japonicum (strain LMG 29417 / CECT 9101 / MAFF 303099)</name>
    <name type="common">Mesorhizobium loti (strain MAFF 303099)</name>
    <dbReference type="NCBI Taxonomy" id="266835"/>
    <lineage>
        <taxon>Bacteria</taxon>
        <taxon>Pseudomonadati</taxon>
        <taxon>Pseudomonadota</taxon>
        <taxon>Alphaproteobacteria</taxon>
        <taxon>Hyphomicrobiales</taxon>
        <taxon>Phyllobacteriaceae</taxon>
        <taxon>Mesorhizobium</taxon>
    </lineage>
</organism>
<evidence type="ECO:0000313" key="1">
    <source>
        <dbReference type="EMBL" id="BAB52700.1"/>
    </source>
</evidence>
<evidence type="ECO:0000313" key="2">
    <source>
        <dbReference type="Proteomes" id="UP000000552"/>
    </source>
</evidence>
<gene>
    <name evidence="1" type="ordered locus">msl8698</name>
</gene>
<reference evidence="1 2" key="1">
    <citation type="journal article" date="2000" name="DNA Res.">
        <title>Complete genome structure of the nitrogen-fixing symbiotic bacterium Mesorhizobium loti.</title>
        <authorList>
            <person name="Kaneko T."/>
            <person name="Nakamura Y."/>
            <person name="Sato S."/>
            <person name="Asamizu E."/>
            <person name="Kato T."/>
            <person name="Sasamoto S."/>
            <person name="Watanabe A."/>
            <person name="Idesawa K."/>
            <person name="Ishikawa A."/>
            <person name="Kawashima K."/>
            <person name="Kimura T."/>
            <person name="Kishida Y."/>
            <person name="Kiyokawa C."/>
            <person name="Kohara M."/>
            <person name="Matsumoto M."/>
            <person name="Matsuno A."/>
            <person name="Mochizuki Y."/>
            <person name="Nakayama S."/>
            <person name="Nakazaki N."/>
            <person name="Shimpo S."/>
            <person name="Sugimoto M."/>
            <person name="Takeuchi C."/>
            <person name="Yamada M."/>
            <person name="Tabata S."/>
        </authorList>
    </citation>
    <scope>NUCLEOTIDE SEQUENCE [LARGE SCALE GENOMIC DNA]</scope>
    <source>
        <strain evidence="2">LMG 29417 / CECT 9101 / MAFF 303099</strain>
    </source>
</reference>
<sequence>MTELAGKTVQPHAIAPIEFILATPLDESFYGLRDDRGFCGRGIAAEVVQLLAQFRFEQKLVTNAVGLHALVPTGRRWRAGGGTSIIEMPKIAYGRYLR</sequence>
<dbReference type="AlphaFoldDB" id="Q989J6"/>
<name>Q989J6_RHILO</name>